<evidence type="ECO:0000313" key="2">
    <source>
        <dbReference type="EMBL" id="PSR70568.1"/>
    </source>
</evidence>
<organism evidence="2 3">
    <name type="scientific">Hermanssonia centrifuga</name>
    <dbReference type="NCBI Taxonomy" id="98765"/>
    <lineage>
        <taxon>Eukaryota</taxon>
        <taxon>Fungi</taxon>
        <taxon>Dikarya</taxon>
        <taxon>Basidiomycota</taxon>
        <taxon>Agaricomycotina</taxon>
        <taxon>Agaricomycetes</taxon>
        <taxon>Polyporales</taxon>
        <taxon>Meruliaceae</taxon>
        <taxon>Hermanssonia</taxon>
    </lineage>
</organism>
<dbReference type="EMBL" id="MLYV02001348">
    <property type="protein sequence ID" value="PSR70568.1"/>
    <property type="molecule type" value="Genomic_DNA"/>
</dbReference>
<dbReference type="InterPro" id="IPR004305">
    <property type="entry name" value="Thiaminase-2/PQQC"/>
</dbReference>
<dbReference type="Gene3D" id="1.20.910.10">
    <property type="entry name" value="Heme oxygenase-like"/>
    <property type="match status" value="1"/>
</dbReference>
<dbReference type="PANTHER" id="PTHR41813">
    <property type="entry name" value="REGULATOR PAB1642, PUTATIVE (AFU_ORTHOLOGUE AFUA_3G11955)-RELATED"/>
    <property type="match status" value="1"/>
</dbReference>
<name>A0A2R6NE95_9APHY</name>
<reference evidence="2 3" key="1">
    <citation type="submission" date="2018-02" db="EMBL/GenBank/DDBJ databases">
        <title>Genome sequence of the basidiomycete white-rot fungus Phlebia centrifuga.</title>
        <authorList>
            <person name="Granchi Z."/>
            <person name="Peng M."/>
            <person name="de Vries R.P."/>
            <person name="Hilden K."/>
            <person name="Makela M.R."/>
            <person name="Grigoriev I."/>
            <person name="Riley R."/>
        </authorList>
    </citation>
    <scope>NUCLEOTIDE SEQUENCE [LARGE SCALE GENOMIC DNA]</scope>
    <source>
        <strain evidence="2 3">FBCC195</strain>
    </source>
</reference>
<dbReference type="AlphaFoldDB" id="A0A2R6NE95"/>
<keyword evidence="3" id="KW-1185">Reference proteome</keyword>
<proteinExistence type="predicted"/>
<dbReference type="STRING" id="98765.A0A2R6NE95"/>
<dbReference type="InterPro" id="IPR053261">
    <property type="entry name" value="Polyketide-peptide_reg"/>
</dbReference>
<protein>
    <recommendedName>
        <fullName evidence="1">Thiaminase-2/PQQC domain-containing protein</fullName>
    </recommendedName>
</protein>
<gene>
    <name evidence="2" type="ORF">PHLCEN_2v13539</name>
</gene>
<dbReference type="Pfam" id="PF03070">
    <property type="entry name" value="TENA_THI-4"/>
    <property type="match status" value="1"/>
</dbReference>
<dbReference type="InterPro" id="IPR016084">
    <property type="entry name" value="Haem_Oase-like_multi-hlx"/>
</dbReference>
<feature type="domain" description="Thiaminase-2/PQQC" evidence="1">
    <location>
        <begin position="22"/>
        <end position="234"/>
    </location>
</feature>
<evidence type="ECO:0000313" key="3">
    <source>
        <dbReference type="Proteomes" id="UP000186601"/>
    </source>
</evidence>
<dbReference type="CDD" id="cd19357">
    <property type="entry name" value="TenA_E_At3g16990-like"/>
    <property type="match status" value="1"/>
</dbReference>
<comment type="caution">
    <text evidence="2">The sequence shown here is derived from an EMBL/GenBank/DDBJ whole genome shotgun (WGS) entry which is preliminary data.</text>
</comment>
<dbReference type="PANTHER" id="PTHR41813:SF2">
    <property type="entry name" value="REGULATOR PAB1642, PUTATIVE (AFU_ORTHOLOGUE AFUA_3G11955)-RELATED"/>
    <property type="match status" value="1"/>
</dbReference>
<accession>A0A2R6NE95</accession>
<dbReference type="OrthoDB" id="37730at2759"/>
<evidence type="ECO:0000259" key="1">
    <source>
        <dbReference type="Pfam" id="PF03070"/>
    </source>
</evidence>
<sequence>MSTPESLTIHLQSLSTICPYSSATEHDFLVAAGTGQLSKDLVSLYLSQDRLYAAHAYPRFIGQLLAAIPFSSLHAIDSVQELHNRRILNILSYSLQNVVREVGFFGEVAAKHGLKLDGWRERKATRDYTATMAAVGSSGSLDDGLIFLWAMEKVYLDSWKHVRSLLGTSTETSPTTAVIQEFVDNWTNPEFERFVNNLGDLVNSLDIKPDSEAYSRAEEIWARVVELEKDFWPSGEGELAILRIQ</sequence>
<dbReference type="GO" id="GO:0006772">
    <property type="term" value="P:thiamine metabolic process"/>
    <property type="evidence" value="ECO:0007669"/>
    <property type="project" value="UniProtKB-ARBA"/>
</dbReference>
<dbReference type="Proteomes" id="UP000186601">
    <property type="component" value="Unassembled WGS sequence"/>
</dbReference>
<dbReference type="SUPFAM" id="SSF48613">
    <property type="entry name" value="Heme oxygenase-like"/>
    <property type="match status" value="1"/>
</dbReference>